<dbReference type="KEGG" id="qlo:115985127"/>
<reference evidence="2" key="2">
    <citation type="submission" date="2021-01" db="UniProtKB">
        <authorList>
            <consortium name="EnsemblPlants"/>
        </authorList>
    </citation>
    <scope>IDENTIFICATION</scope>
</reference>
<dbReference type="SUPFAM" id="SSF81383">
    <property type="entry name" value="F-box domain"/>
    <property type="match status" value="1"/>
</dbReference>
<keyword evidence="3" id="KW-1185">Reference proteome</keyword>
<organism evidence="2 3">
    <name type="scientific">Quercus lobata</name>
    <name type="common">Valley oak</name>
    <dbReference type="NCBI Taxonomy" id="97700"/>
    <lineage>
        <taxon>Eukaryota</taxon>
        <taxon>Viridiplantae</taxon>
        <taxon>Streptophyta</taxon>
        <taxon>Embryophyta</taxon>
        <taxon>Tracheophyta</taxon>
        <taxon>Spermatophyta</taxon>
        <taxon>Magnoliopsida</taxon>
        <taxon>eudicotyledons</taxon>
        <taxon>Gunneridae</taxon>
        <taxon>Pentapetalae</taxon>
        <taxon>rosids</taxon>
        <taxon>fabids</taxon>
        <taxon>Fagales</taxon>
        <taxon>Fagaceae</taxon>
        <taxon>Quercus</taxon>
    </lineage>
</organism>
<dbReference type="GeneID" id="115985127"/>
<evidence type="ECO:0000313" key="3">
    <source>
        <dbReference type="Proteomes" id="UP000594261"/>
    </source>
</evidence>
<dbReference type="EMBL" id="LRBV02000004">
    <property type="status" value="NOT_ANNOTATED_CDS"/>
    <property type="molecule type" value="Genomic_DNA"/>
</dbReference>
<feature type="domain" description="F-box" evidence="1">
    <location>
        <begin position="17"/>
        <end position="57"/>
    </location>
</feature>
<dbReference type="InterPro" id="IPR001810">
    <property type="entry name" value="F-box_dom"/>
</dbReference>
<evidence type="ECO:0000259" key="1">
    <source>
        <dbReference type="SMART" id="SM00256"/>
    </source>
</evidence>
<evidence type="ECO:0000313" key="2">
    <source>
        <dbReference type="EnsemblPlants" id="QL04p036880:mrna:CDS:1"/>
    </source>
</evidence>
<dbReference type="OrthoDB" id="1021617at2759"/>
<dbReference type="Pfam" id="PF00646">
    <property type="entry name" value="F-box"/>
    <property type="match status" value="1"/>
</dbReference>
<dbReference type="OMA" id="HNITRLY"/>
<dbReference type="Gene3D" id="1.20.1280.50">
    <property type="match status" value="1"/>
</dbReference>
<accession>A0A7N2LEX1</accession>
<dbReference type="NCBIfam" id="TIGR01640">
    <property type="entry name" value="F_box_assoc_1"/>
    <property type="match status" value="1"/>
</dbReference>
<dbReference type="Gramene" id="QL04p036880:mrna">
    <property type="protein sequence ID" value="QL04p036880:mrna:CDS:1"/>
    <property type="gene ID" value="QL04p036880"/>
</dbReference>
<gene>
    <name evidence="2" type="primary">LOC115985127</name>
</gene>
<dbReference type="FunCoup" id="A0A7N2LEX1">
    <property type="interactions" value="74"/>
</dbReference>
<dbReference type="Pfam" id="PF08268">
    <property type="entry name" value="FBA_3"/>
    <property type="match status" value="1"/>
</dbReference>
<dbReference type="Proteomes" id="UP000594261">
    <property type="component" value="Chromosome 4"/>
</dbReference>
<protein>
    <recommendedName>
        <fullName evidence="1">F-box domain-containing protein</fullName>
    </recommendedName>
</protein>
<dbReference type="AlphaFoldDB" id="A0A7N2LEX1"/>
<reference evidence="2 3" key="1">
    <citation type="journal article" date="2016" name="G3 (Bethesda)">
        <title>First Draft Assembly and Annotation of the Genome of a California Endemic Oak Quercus lobata Nee (Fagaceae).</title>
        <authorList>
            <person name="Sork V.L."/>
            <person name="Fitz-Gibbon S.T."/>
            <person name="Puiu D."/>
            <person name="Crepeau M."/>
            <person name="Gugger P.F."/>
            <person name="Sherman R."/>
            <person name="Stevens K."/>
            <person name="Langley C.H."/>
            <person name="Pellegrini M."/>
            <person name="Salzberg S.L."/>
        </authorList>
    </citation>
    <scope>NUCLEOTIDE SEQUENCE [LARGE SCALE GENOMIC DNA]</scope>
    <source>
        <strain evidence="2 3">cv. SW786</strain>
    </source>
</reference>
<dbReference type="InterPro" id="IPR017451">
    <property type="entry name" value="F-box-assoc_interact_dom"/>
</dbReference>
<dbReference type="InterPro" id="IPR050796">
    <property type="entry name" value="SCF_F-box_component"/>
</dbReference>
<dbReference type="InParanoid" id="A0A7N2LEX1"/>
<dbReference type="PANTHER" id="PTHR31672:SF13">
    <property type="entry name" value="F-BOX PROTEIN CPR30-LIKE"/>
    <property type="match status" value="1"/>
</dbReference>
<name>A0A7N2LEX1_QUELO</name>
<dbReference type="PANTHER" id="PTHR31672">
    <property type="entry name" value="BNACNNG10540D PROTEIN"/>
    <property type="match status" value="1"/>
</dbReference>
<dbReference type="SMART" id="SM00256">
    <property type="entry name" value="FBOX"/>
    <property type="match status" value="1"/>
</dbReference>
<proteinExistence type="predicted"/>
<dbReference type="RefSeq" id="XP_030963957.1">
    <property type="nucleotide sequence ID" value="XM_031108097.1"/>
</dbReference>
<dbReference type="CDD" id="cd22157">
    <property type="entry name" value="F-box_AtFBW1-like"/>
    <property type="match status" value="1"/>
</dbReference>
<sequence>MEPGPQPLILRQWKNHLPHDVVLNILATLPVKSLIRFKCVSKLWDSSITSPNFISTHLNIVNNNNDDNDHAYLIQTCIEYNSPKIPITYKVFCCDRTFDSLSEFSVPSDFDLNMSLLIGSCNGLVCLAQLRKLSATSDAIYLWNPSIRKFKRLPDSCSSSKAFWFSTGFSYQSKTNDYKVVKLWDTPVVAEVYTLSSDSWRKVEISLRSKVVVSRIVPYPFPLFFSGALHWFAYHSEGERKFLDSTMILSFDVNNEKFGEMALPDGDKLIVQYLFVFKGNLAFISCGYPENDDDLQSDSQCFIWIMRDYGVHESWDKIFSIRFENVDISFYGCTEHGELLLDKKVKKESKDGEIKIDESTILSDDTAIVLLDPETLHEKDLGILRYVTHIVTTFKESLELLDGATELSG</sequence>
<dbReference type="EnsemblPlants" id="QL04p036880:mrna">
    <property type="protein sequence ID" value="QL04p036880:mrna:CDS:1"/>
    <property type="gene ID" value="QL04p036880"/>
</dbReference>
<dbReference type="InterPro" id="IPR013187">
    <property type="entry name" value="F-box-assoc_dom_typ3"/>
</dbReference>
<dbReference type="InterPro" id="IPR036047">
    <property type="entry name" value="F-box-like_dom_sf"/>
</dbReference>